<dbReference type="KEGG" id="mfol:DXT68_03965"/>
<comment type="subcellular location">
    <subcellularLocation>
        <location evidence="1 7">Cell membrane</location>
        <topology evidence="1 7">Multi-pass membrane protein</topology>
    </subcellularLocation>
</comment>
<dbReference type="Proteomes" id="UP000033572">
    <property type="component" value="Unassembled WGS sequence"/>
</dbReference>
<dbReference type="PANTHER" id="PTHR43163:SF6">
    <property type="entry name" value="DIPEPTIDE TRANSPORT SYSTEM PERMEASE PROTEIN DPPB-RELATED"/>
    <property type="match status" value="1"/>
</dbReference>
<reference evidence="9 10" key="1">
    <citation type="submission" date="2015-02" db="EMBL/GenBank/DDBJ databases">
        <title>Draft genome sequences of ten Microbacterium spp. with emphasis on heavy metal contaminated environments.</title>
        <authorList>
            <person name="Corretto E."/>
        </authorList>
    </citation>
    <scope>NUCLEOTIDE SEQUENCE [LARGE SCALE GENOMIC DNA]</scope>
    <source>
        <strain evidence="9 10">DSM 12966</strain>
    </source>
</reference>
<keyword evidence="3" id="KW-1003">Cell membrane</keyword>
<dbReference type="Gene3D" id="1.10.3720.10">
    <property type="entry name" value="MetI-like"/>
    <property type="match status" value="1"/>
</dbReference>
<evidence type="ECO:0000256" key="3">
    <source>
        <dbReference type="ARBA" id="ARBA00022475"/>
    </source>
</evidence>
<feature type="domain" description="ABC transmembrane type-1" evidence="8">
    <location>
        <begin position="95"/>
        <end position="324"/>
    </location>
</feature>
<dbReference type="SUPFAM" id="SSF161098">
    <property type="entry name" value="MetI-like"/>
    <property type="match status" value="1"/>
</dbReference>
<feature type="transmembrane region" description="Helical" evidence="7">
    <location>
        <begin position="101"/>
        <end position="121"/>
    </location>
</feature>
<dbReference type="CDD" id="cd06261">
    <property type="entry name" value="TM_PBP2"/>
    <property type="match status" value="1"/>
</dbReference>
<dbReference type="PATRIC" id="fig|104336.4.peg.2382"/>
<sequence>MLRTIGRRLLFLMPTLIGLSILLFAWVRALPGGPAVALLGEKATPDAVARVNELYGFDRPILEQYFIWVGRLLQGDFGTSIQTNRPVVEEFFRRFPATIELSVLALIFAVGVGIPLGYWAARRHGKFTDHASVVLSLVGITIPVFFLAFILKYVFAVQLGWLPSDGRQNPRIDATHPTGFYVWDGIITGEFDAAWDAILHLVLPALALGTIPLAIIVRITRASVLEVQNADYVRTGRAKGVGASTLRSRFILRNAMLPVITTIGLQTGLLISGAVLTETVFAFPGIGSFLARAIFTRDFPVLQGFIIFIAIAYALINLAVDVSYSFIDPRVRVQ</sequence>
<evidence type="ECO:0000313" key="10">
    <source>
        <dbReference type="Proteomes" id="UP000033572"/>
    </source>
</evidence>
<dbReference type="EMBL" id="JYIU01000045">
    <property type="protein sequence ID" value="KJL19061.1"/>
    <property type="molecule type" value="Genomic_DNA"/>
</dbReference>
<keyword evidence="6 7" id="KW-0472">Membrane</keyword>
<dbReference type="InterPro" id="IPR035906">
    <property type="entry name" value="MetI-like_sf"/>
</dbReference>
<keyword evidence="2 7" id="KW-0813">Transport</keyword>
<keyword evidence="4 7" id="KW-0812">Transmembrane</keyword>
<protein>
    <submittedName>
        <fullName evidence="9">Dipeptide transport system permease protein DppB</fullName>
    </submittedName>
</protein>
<feature type="transmembrane region" description="Helical" evidence="7">
    <location>
        <begin position="301"/>
        <end position="320"/>
    </location>
</feature>
<dbReference type="RefSeq" id="WP_045254699.1">
    <property type="nucleotide sequence ID" value="NZ_CP031425.1"/>
</dbReference>
<accession>A0A0F0KIG7</accession>
<feature type="transmembrane region" description="Helical" evidence="7">
    <location>
        <begin position="255"/>
        <end position="281"/>
    </location>
</feature>
<comment type="similarity">
    <text evidence="7">Belongs to the binding-protein-dependent transport system permease family.</text>
</comment>
<evidence type="ECO:0000256" key="5">
    <source>
        <dbReference type="ARBA" id="ARBA00022989"/>
    </source>
</evidence>
<dbReference type="AlphaFoldDB" id="A0A0F0KIG7"/>
<dbReference type="PANTHER" id="PTHR43163">
    <property type="entry name" value="DIPEPTIDE TRANSPORT SYSTEM PERMEASE PROTEIN DPPB-RELATED"/>
    <property type="match status" value="1"/>
</dbReference>
<organism evidence="9 10">
    <name type="scientific">Microbacterium foliorum</name>
    <dbReference type="NCBI Taxonomy" id="104336"/>
    <lineage>
        <taxon>Bacteria</taxon>
        <taxon>Bacillati</taxon>
        <taxon>Actinomycetota</taxon>
        <taxon>Actinomycetes</taxon>
        <taxon>Micrococcales</taxon>
        <taxon>Microbacteriaceae</taxon>
        <taxon>Microbacterium</taxon>
    </lineage>
</organism>
<comment type="caution">
    <text evidence="9">The sequence shown here is derived from an EMBL/GenBank/DDBJ whole genome shotgun (WGS) entry which is preliminary data.</text>
</comment>
<feature type="transmembrane region" description="Helical" evidence="7">
    <location>
        <begin position="133"/>
        <end position="155"/>
    </location>
</feature>
<evidence type="ECO:0000259" key="8">
    <source>
        <dbReference type="PROSITE" id="PS50928"/>
    </source>
</evidence>
<name>A0A0F0KIG7_9MICO</name>
<evidence type="ECO:0000256" key="6">
    <source>
        <dbReference type="ARBA" id="ARBA00023136"/>
    </source>
</evidence>
<dbReference type="InterPro" id="IPR000515">
    <property type="entry name" value="MetI-like"/>
</dbReference>
<feature type="transmembrane region" description="Helical" evidence="7">
    <location>
        <begin position="197"/>
        <end position="217"/>
    </location>
</feature>
<keyword evidence="10" id="KW-1185">Reference proteome</keyword>
<evidence type="ECO:0000313" key="9">
    <source>
        <dbReference type="EMBL" id="KJL19061.1"/>
    </source>
</evidence>
<keyword evidence="5 7" id="KW-1133">Transmembrane helix</keyword>
<dbReference type="InterPro" id="IPR045621">
    <property type="entry name" value="BPD_transp_1_N"/>
</dbReference>
<proteinExistence type="inferred from homology"/>
<dbReference type="GeneID" id="94443537"/>
<dbReference type="Pfam" id="PF00528">
    <property type="entry name" value="BPD_transp_1"/>
    <property type="match status" value="1"/>
</dbReference>
<evidence type="ECO:0000256" key="4">
    <source>
        <dbReference type="ARBA" id="ARBA00022692"/>
    </source>
</evidence>
<dbReference type="Pfam" id="PF19300">
    <property type="entry name" value="BPD_transp_1_N"/>
    <property type="match status" value="1"/>
</dbReference>
<evidence type="ECO:0000256" key="1">
    <source>
        <dbReference type="ARBA" id="ARBA00004651"/>
    </source>
</evidence>
<evidence type="ECO:0000256" key="7">
    <source>
        <dbReference type="RuleBase" id="RU363032"/>
    </source>
</evidence>
<evidence type="ECO:0000256" key="2">
    <source>
        <dbReference type="ARBA" id="ARBA00022448"/>
    </source>
</evidence>
<gene>
    <name evidence="9" type="primary">dppB_4</name>
    <name evidence="9" type="ORF">RN50_02340</name>
</gene>
<dbReference type="PROSITE" id="PS50928">
    <property type="entry name" value="ABC_TM1"/>
    <property type="match status" value="1"/>
</dbReference>
<dbReference type="GO" id="GO:0071916">
    <property type="term" value="F:dipeptide transmembrane transporter activity"/>
    <property type="evidence" value="ECO:0007669"/>
    <property type="project" value="TreeGrafter"/>
</dbReference>
<dbReference type="GO" id="GO:0005886">
    <property type="term" value="C:plasma membrane"/>
    <property type="evidence" value="ECO:0007669"/>
    <property type="project" value="UniProtKB-SubCell"/>
</dbReference>